<dbReference type="EMBL" id="CP053085">
    <property type="protein sequence ID" value="QJR37289.1"/>
    <property type="molecule type" value="Genomic_DNA"/>
</dbReference>
<sequence length="143" mass="14962">MRHPIWYRVLISLWAVWFSTALIEPAGFFACAMHSGMGAVTSTAPAHAANLTHHEHAASHAGASASAPAAETAEPEHEGHPCCTCLGQCSTMTANVVARVDVTIEEVLSRQASVQAAIVLTRVPVRPAHALPFANGPPPGVRA</sequence>
<feature type="compositionally biased region" description="Low complexity" evidence="1">
    <location>
        <begin position="59"/>
        <end position="72"/>
    </location>
</feature>
<dbReference type="RefSeq" id="WP_171226723.1">
    <property type="nucleotide sequence ID" value="NZ_CP053085.1"/>
</dbReference>
<evidence type="ECO:0008006" key="4">
    <source>
        <dbReference type="Google" id="ProtNLM"/>
    </source>
</evidence>
<proteinExistence type="predicted"/>
<evidence type="ECO:0000313" key="2">
    <source>
        <dbReference type="EMBL" id="QJR37289.1"/>
    </source>
</evidence>
<keyword evidence="3" id="KW-1185">Reference proteome</keyword>
<reference evidence="2 3" key="1">
    <citation type="submission" date="2020-05" db="EMBL/GenBank/DDBJ databases">
        <title>Complete genome sequence of Gemmatimonas greenlandica TET16.</title>
        <authorList>
            <person name="Zeng Y."/>
        </authorList>
    </citation>
    <scope>NUCLEOTIDE SEQUENCE [LARGE SCALE GENOMIC DNA]</scope>
    <source>
        <strain evidence="2 3">TET16</strain>
    </source>
</reference>
<accession>A0A6M4IU71</accession>
<gene>
    <name evidence="2" type="ORF">HKW67_18100</name>
</gene>
<organism evidence="2 3">
    <name type="scientific">Gemmatimonas groenlandica</name>
    <dbReference type="NCBI Taxonomy" id="2732249"/>
    <lineage>
        <taxon>Bacteria</taxon>
        <taxon>Pseudomonadati</taxon>
        <taxon>Gemmatimonadota</taxon>
        <taxon>Gemmatimonadia</taxon>
        <taxon>Gemmatimonadales</taxon>
        <taxon>Gemmatimonadaceae</taxon>
        <taxon>Gemmatimonas</taxon>
    </lineage>
</organism>
<dbReference type="Proteomes" id="UP000500938">
    <property type="component" value="Chromosome"/>
</dbReference>
<name>A0A6M4IU71_9BACT</name>
<protein>
    <recommendedName>
        <fullName evidence="4">DUF2946 domain-containing protein</fullName>
    </recommendedName>
</protein>
<evidence type="ECO:0000256" key="1">
    <source>
        <dbReference type="SAM" id="MobiDB-lite"/>
    </source>
</evidence>
<feature type="region of interest" description="Disordered" evidence="1">
    <location>
        <begin position="53"/>
        <end position="74"/>
    </location>
</feature>
<dbReference type="KEGG" id="ggr:HKW67_18100"/>
<evidence type="ECO:0000313" key="3">
    <source>
        <dbReference type="Proteomes" id="UP000500938"/>
    </source>
</evidence>
<dbReference type="AlphaFoldDB" id="A0A6M4IU71"/>